<evidence type="ECO:0000313" key="1">
    <source>
        <dbReference type="EMBL" id="MFG3194312.1"/>
    </source>
</evidence>
<name>A0ABW7C5A4_9ACTN</name>
<gene>
    <name evidence="1" type="ORF">ACGFYS_35975</name>
</gene>
<sequence>MEELVGEAQRLLRHRTWIPTSAERVVAGKAATELHAAVGDPRSQLMLSEVDRLAHLREALAALAIGLAHVHGRLAWFLGATVTALTPILHWRALPVDDGLAFGTVRPTLQQYEEAEEAVRRLRAALAGIATA</sequence>
<comment type="caution">
    <text evidence="1">The sequence shown here is derived from an EMBL/GenBank/DDBJ whole genome shotgun (WGS) entry which is preliminary data.</text>
</comment>
<dbReference type="RefSeq" id="WP_392017901.1">
    <property type="nucleotide sequence ID" value="NZ_JBIBSS010000062.1"/>
</dbReference>
<protein>
    <submittedName>
        <fullName evidence="1">Uncharacterized protein</fullName>
    </submittedName>
</protein>
<proteinExistence type="predicted"/>
<reference evidence="1 2" key="1">
    <citation type="submission" date="2024-10" db="EMBL/GenBank/DDBJ databases">
        <title>The Natural Products Discovery Center: Release of the First 8490 Sequenced Strains for Exploring Actinobacteria Biosynthetic Diversity.</title>
        <authorList>
            <person name="Kalkreuter E."/>
            <person name="Kautsar S.A."/>
            <person name="Yang D."/>
            <person name="Bader C.D."/>
            <person name="Teijaro C.N."/>
            <person name="Fluegel L."/>
            <person name="Davis C.M."/>
            <person name="Simpson J.R."/>
            <person name="Lauterbach L."/>
            <person name="Steele A.D."/>
            <person name="Gui C."/>
            <person name="Meng S."/>
            <person name="Li G."/>
            <person name="Viehrig K."/>
            <person name="Ye F."/>
            <person name="Su P."/>
            <person name="Kiefer A.F."/>
            <person name="Nichols A."/>
            <person name="Cepeda A.J."/>
            <person name="Yan W."/>
            <person name="Fan B."/>
            <person name="Jiang Y."/>
            <person name="Adhikari A."/>
            <person name="Zheng C.-J."/>
            <person name="Schuster L."/>
            <person name="Cowan T.M."/>
            <person name="Smanski M.J."/>
            <person name="Chevrette M.G."/>
            <person name="De Carvalho L.P.S."/>
            <person name="Shen B."/>
        </authorList>
    </citation>
    <scope>NUCLEOTIDE SEQUENCE [LARGE SCALE GENOMIC DNA]</scope>
    <source>
        <strain evidence="1 2">NPDC048229</strain>
    </source>
</reference>
<keyword evidence="2" id="KW-1185">Reference proteome</keyword>
<evidence type="ECO:0000313" key="2">
    <source>
        <dbReference type="Proteomes" id="UP001604282"/>
    </source>
</evidence>
<organism evidence="1 2">
    <name type="scientific">Streptomyces omiyaensis</name>
    <dbReference type="NCBI Taxonomy" id="68247"/>
    <lineage>
        <taxon>Bacteria</taxon>
        <taxon>Bacillati</taxon>
        <taxon>Actinomycetota</taxon>
        <taxon>Actinomycetes</taxon>
        <taxon>Kitasatosporales</taxon>
        <taxon>Streptomycetaceae</taxon>
        <taxon>Streptomyces</taxon>
    </lineage>
</organism>
<accession>A0ABW7C5A4</accession>
<dbReference type="EMBL" id="JBICZW010000047">
    <property type="protein sequence ID" value="MFG3194312.1"/>
    <property type="molecule type" value="Genomic_DNA"/>
</dbReference>
<dbReference type="Proteomes" id="UP001604282">
    <property type="component" value="Unassembled WGS sequence"/>
</dbReference>